<proteinExistence type="predicted"/>
<sequence length="207" mass="24047">MYSLNNQFLIFSLITLLAITLTIANKHHNNHNNHHGASVSDISKGLAGWVQSYKEPKTDEEKELKVNSENSSTKHKESERSAPVEEEEEEEEEEPTCTIKVQKVEKHVGKCVRLRGSVGACQTDKYLDPQKCGMHVSVKRHRNEWKDRCKNKEKNKKTYKMVGQHKQFSCLFGDFYLKKSLKNTNKINTHSFLFFVKILFNDLFLLF</sequence>
<feature type="compositionally biased region" description="Basic and acidic residues" evidence="1">
    <location>
        <begin position="54"/>
        <end position="83"/>
    </location>
</feature>
<evidence type="ECO:0000313" key="4">
    <source>
        <dbReference type="Proteomes" id="UP000580250"/>
    </source>
</evidence>
<protein>
    <submittedName>
        <fullName evidence="3">Uncharacterized protein</fullName>
    </submittedName>
</protein>
<name>A0A6V7WDE6_MELEN</name>
<reference evidence="3 4" key="1">
    <citation type="submission" date="2020-08" db="EMBL/GenBank/DDBJ databases">
        <authorList>
            <person name="Koutsovoulos G."/>
            <person name="Danchin GJ E."/>
        </authorList>
    </citation>
    <scope>NUCLEOTIDE SEQUENCE [LARGE SCALE GENOMIC DNA]</scope>
</reference>
<feature type="compositionally biased region" description="Acidic residues" evidence="1">
    <location>
        <begin position="84"/>
        <end position="95"/>
    </location>
</feature>
<dbReference type="Proteomes" id="UP000580250">
    <property type="component" value="Unassembled WGS sequence"/>
</dbReference>
<accession>A0A6V7WDE6</accession>
<dbReference type="OrthoDB" id="6496945at2759"/>
<evidence type="ECO:0000256" key="1">
    <source>
        <dbReference type="SAM" id="MobiDB-lite"/>
    </source>
</evidence>
<evidence type="ECO:0000313" key="3">
    <source>
        <dbReference type="EMBL" id="CAD2185015.1"/>
    </source>
</evidence>
<feature type="signal peptide" evidence="2">
    <location>
        <begin position="1"/>
        <end position="24"/>
    </location>
</feature>
<gene>
    <name evidence="3" type="ORF">MENT_LOCUS37410</name>
</gene>
<evidence type="ECO:0000256" key="2">
    <source>
        <dbReference type="SAM" id="SignalP"/>
    </source>
</evidence>
<dbReference type="EMBL" id="CAJEWN010000525">
    <property type="protein sequence ID" value="CAD2185015.1"/>
    <property type="molecule type" value="Genomic_DNA"/>
</dbReference>
<comment type="caution">
    <text evidence="3">The sequence shown here is derived from an EMBL/GenBank/DDBJ whole genome shotgun (WGS) entry which is preliminary data.</text>
</comment>
<dbReference type="AlphaFoldDB" id="A0A6V7WDE6"/>
<keyword evidence="2" id="KW-0732">Signal</keyword>
<feature type="chain" id="PRO_5028078379" evidence="2">
    <location>
        <begin position="25"/>
        <end position="207"/>
    </location>
</feature>
<feature type="region of interest" description="Disordered" evidence="1">
    <location>
        <begin position="54"/>
        <end position="96"/>
    </location>
</feature>
<organism evidence="3 4">
    <name type="scientific">Meloidogyne enterolobii</name>
    <name type="common">Root-knot nematode worm</name>
    <name type="synonym">Meloidogyne mayaguensis</name>
    <dbReference type="NCBI Taxonomy" id="390850"/>
    <lineage>
        <taxon>Eukaryota</taxon>
        <taxon>Metazoa</taxon>
        <taxon>Ecdysozoa</taxon>
        <taxon>Nematoda</taxon>
        <taxon>Chromadorea</taxon>
        <taxon>Rhabditida</taxon>
        <taxon>Tylenchina</taxon>
        <taxon>Tylenchomorpha</taxon>
        <taxon>Tylenchoidea</taxon>
        <taxon>Meloidogynidae</taxon>
        <taxon>Meloidogyninae</taxon>
        <taxon>Meloidogyne</taxon>
    </lineage>
</organism>